<dbReference type="InterPro" id="IPR005129">
    <property type="entry name" value="GTPase_ArgK"/>
</dbReference>
<comment type="caution">
    <text evidence="7">The sequence shown here is derived from an EMBL/GenBank/DDBJ whole genome shotgun (WGS) entry which is preliminary data.</text>
</comment>
<keyword evidence="4" id="KW-0342">GTP-binding</keyword>
<protein>
    <submittedName>
        <fullName evidence="7">Methylmalonyl Co-A mutase-associated GTPase MeaB</fullName>
    </submittedName>
</protein>
<dbReference type="OrthoDB" id="9778292at2"/>
<evidence type="ECO:0000256" key="2">
    <source>
        <dbReference type="ARBA" id="ARBA00022741"/>
    </source>
</evidence>
<organism evidence="7 8">
    <name type="scientific">Minwuia thermotolerans</name>
    <dbReference type="NCBI Taxonomy" id="2056226"/>
    <lineage>
        <taxon>Bacteria</taxon>
        <taxon>Pseudomonadati</taxon>
        <taxon>Pseudomonadota</taxon>
        <taxon>Alphaproteobacteria</taxon>
        <taxon>Minwuiales</taxon>
        <taxon>Minwuiaceae</taxon>
        <taxon>Minwuia</taxon>
    </lineage>
</organism>
<dbReference type="InterPro" id="IPR052040">
    <property type="entry name" value="GTPase/Isobutyryl-CoA_mutase"/>
</dbReference>
<dbReference type="GO" id="GO:0003924">
    <property type="term" value="F:GTPase activity"/>
    <property type="evidence" value="ECO:0007669"/>
    <property type="project" value="InterPro"/>
</dbReference>
<dbReference type="InterPro" id="IPR027417">
    <property type="entry name" value="P-loop_NTPase"/>
</dbReference>
<dbReference type="Gene3D" id="3.40.50.300">
    <property type="entry name" value="P-loop containing nucleotide triphosphate hydrolases"/>
    <property type="match status" value="1"/>
</dbReference>
<dbReference type="PANTHER" id="PTHR43087:SF1">
    <property type="entry name" value="LAO_AO TRANSPORT SYSTEM ATPASE"/>
    <property type="match status" value="1"/>
</dbReference>
<name>A0A2M9FWR5_9PROT</name>
<dbReference type="SMART" id="SM00382">
    <property type="entry name" value="AAA"/>
    <property type="match status" value="1"/>
</dbReference>
<dbReference type="NCBIfam" id="TIGR00750">
    <property type="entry name" value="lao"/>
    <property type="match status" value="1"/>
</dbReference>
<sequence length="303" mass="31832">MDDWLAGERRALSRAITAVENENREATAVLRAMQGRLGRAISVGFTGPPGAGKSTLVNAFVREQRERGRTVGVIAVDPSSPISGGAILGDRIRMTGHAGDDGVFVRSLASRGHLGGLSRSAVRVMDCMDAGGRDVIVIETVGAGQSEVEIADVADVKVVVAAPGLGDDVQAIKAGILEIADILVVNKGDHPLAVQTLRHLKTMAGMRPEGTRPAVLKTTALNGEGVAELAAAVDALGRERRHAAPMARARRLLRRAALDLASRRLSAVDSAEVERLARALTTGDATVEKAALDLLRLAMKDDR</sequence>
<dbReference type="SUPFAM" id="SSF52540">
    <property type="entry name" value="P-loop containing nucleoside triphosphate hydrolases"/>
    <property type="match status" value="1"/>
</dbReference>
<accession>A0A2M9FWR5</accession>
<keyword evidence="3" id="KW-0378">Hydrolase</keyword>
<comment type="similarity">
    <text evidence="1">Belongs to the SIMIBI class G3E GTPase family. ArgK/MeaB subfamily.</text>
</comment>
<evidence type="ECO:0000313" key="8">
    <source>
        <dbReference type="Proteomes" id="UP000229498"/>
    </source>
</evidence>
<dbReference type="InterPro" id="IPR003593">
    <property type="entry name" value="AAA+_ATPase"/>
</dbReference>
<evidence type="ECO:0000313" key="7">
    <source>
        <dbReference type="EMBL" id="PJK27879.1"/>
    </source>
</evidence>
<keyword evidence="2" id="KW-0547">Nucleotide-binding</keyword>
<dbReference type="EMBL" id="PHIG01000054">
    <property type="protein sequence ID" value="PJK27879.1"/>
    <property type="molecule type" value="Genomic_DNA"/>
</dbReference>
<dbReference type="GO" id="GO:0005525">
    <property type="term" value="F:GTP binding"/>
    <property type="evidence" value="ECO:0007669"/>
    <property type="project" value="UniProtKB-KW"/>
</dbReference>
<dbReference type="PANTHER" id="PTHR43087">
    <property type="entry name" value="LYSINE/ARGININE/ORNITHINE TRANSPORT SYSTEM KINASE"/>
    <property type="match status" value="1"/>
</dbReference>
<evidence type="ECO:0000256" key="4">
    <source>
        <dbReference type="ARBA" id="ARBA00023134"/>
    </source>
</evidence>
<evidence type="ECO:0000259" key="6">
    <source>
        <dbReference type="SMART" id="SM00382"/>
    </source>
</evidence>
<evidence type="ECO:0000256" key="3">
    <source>
        <dbReference type="ARBA" id="ARBA00022801"/>
    </source>
</evidence>
<dbReference type="Pfam" id="PF03308">
    <property type="entry name" value="MeaB"/>
    <property type="match status" value="1"/>
</dbReference>
<dbReference type="AlphaFoldDB" id="A0A2M9FWR5"/>
<gene>
    <name evidence="7" type="ORF">CVT23_20030</name>
</gene>
<keyword evidence="5" id="KW-0143">Chaperone</keyword>
<keyword evidence="8" id="KW-1185">Reference proteome</keyword>
<dbReference type="Proteomes" id="UP000229498">
    <property type="component" value="Unassembled WGS sequence"/>
</dbReference>
<feature type="domain" description="AAA+ ATPase" evidence="6">
    <location>
        <begin position="39"/>
        <end position="189"/>
    </location>
</feature>
<proteinExistence type="inferred from homology"/>
<reference evidence="7 8" key="1">
    <citation type="submission" date="2017-11" db="EMBL/GenBank/DDBJ databases">
        <title>Draft genome sequence of Rhizobiales bacterium SY3-13.</title>
        <authorList>
            <person name="Sun C."/>
        </authorList>
    </citation>
    <scope>NUCLEOTIDE SEQUENCE [LARGE SCALE GENOMIC DNA]</scope>
    <source>
        <strain evidence="7 8">SY3-13</strain>
    </source>
</reference>
<evidence type="ECO:0000256" key="1">
    <source>
        <dbReference type="ARBA" id="ARBA00009625"/>
    </source>
</evidence>
<evidence type="ECO:0000256" key="5">
    <source>
        <dbReference type="ARBA" id="ARBA00023186"/>
    </source>
</evidence>